<dbReference type="Pfam" id="PF10545">
    <property type="entry name" value="MADF_DNA_bdg"/>
    <property type="match status" value="1"/>
</dbReference>
<proteinExistence type="predicted"/>
<organism evidence="2 3">
    <name type="scientific">Pseudolycoriella hygida</name>
    <dbReference type="NCBI Taxonomy" id="35572"/>
    <lineage>
        <taxon>Eukaryota</taxon>
        <taxon>Metazoa</taxon>
        <taxon>Ecdysozoa</taxon>
        <taxon>Arthropoda</taxon>
        <taxon>Hexapoda</taxon>
        <taxon>Insecta</taxon>
        <taxon>Pterygota</taxon>
        <taxon>Neoptera</taxon>
        <taxon>Endopterygota</taxon>
        <taxon>Diptera</taxon>
        <taxon>Nematocera</taxon>
        <taxon>Sciaroidea</taxon>
        <taxon>Sciaridae</taxon>
        <taxon>Pseudolycoriella</taxon>
    </lineage>
</organism>
<accession>A0A9Q0NDW4</accession>
<feature type="domain" description="MADF" evidence="1">
    <location>
        <begin position="18"/>
        <end position="54"/>
    </location>
</feature>
<evidence type="ECO:0000313" key="2">
    <source>
        <dbReference type="EMBL" id="KAJ6647686.1"/>
    </source>
</evidence>
<evidence type="ECO:0000259" key="1">
    <source>
        <dbReference type="Pfam" id="PF10545"/>
    </source>
</evidence>
<reference evidence="2" key="1">
    <citation type="submission" date="2022-07" db="EMBL/GenBank/DDBJ databases">
        <authorList>
            <person name="Trinca V."/>
            <person name="Uliana J.V.C."/>
            <person name="Torres T.T."/>
            <person name="Ward R.J."/>
            <person name="Monesi N."/>
        </authorList>
    </citation>
    <scope>NUCLEOTIDE SEQUENCE</scope>
    <source>
        <strain evidence="2">HSMRA1968</strain>
        <tissue evidence="2">Whole embryos</tissue>
    </source>
</reference>
<keyword evidence="3" id="KW-1185">Reference proteome</keyword>
<dbReference type="EMBL" id="WJQU01000001">
    <property type="protein sequence ID" value="KAJ6647686.1"/>
    <property type="molecule type" value="Genomic_DNA"/>
</dbReference>
<dbReference type="Proteomes" id="UP001151699">
    <property type="component" value="Chromosome A"/>
</dbReference>
<dbReference type="InterPro" id="IPR006578">
    <property type="entry name" value="MADF-dom"/>
</dbReference>
<evidence type="ECO:0000313" key="3">
    <source>
        <dbReference type="Proteomes" id="UP001151699"/>
    </source>
</evidence>
<dbReference type="AlphaFoldDB" id="A0A9Q0NDW4"/>
<protein>
    <recommendedName>
        <fullName evidence="1">MADF domain-containing protein</fullName>
    </recommendedName>
</protein>
<sequence length="110" mass="12653">MDQQGTKRNSQEFDILRLIQEVKKHPILYAKDMKASKESREEAWLKIASVLDTPQVILYGPYKILDTVTEEKTTQKKEAGKMKAAIDKRANKQFKPNKALRPAAKLPKEK</sequence>
<gene>
    <name evidence="2" type="ORF">Bhyg_02909</name>
</gene>
<comment type="caution">
    <text evidence="2">The sequence shown here is derived from an EMBL/GenBank/DDBJ whole genome shotgun (WGS) entry which is preliminary data.</text>
</comment>
<name>A0A9Q0NDW4_9DIPT</name>